<evidence type="ECO:0008006" key="13">
    <source>
        <dbReference type="Google" id="ProtNLM"/>
    </source>
</evidence>
<dbReference type="InterPro" id="IPR013187">
    <property type="entry name" value="F-box-assoc_dom_typ3"/>
</dbReference>
<evidence type="ECO:0000256" key="2">
    <source>
        <dbReference type="ARBA" id="ARBA00006673"/>
    </source>
</evidence>
<proteinExistence type="inferred from homology"/>
<dbReference type="GO" id="GO:0016787">
    <property type="term" value="F:hydrolase activity"/>
    <property type="evidence" value="ECO:0007669"/>
    <property type="project" value="UniProtKB-KW"/>
</dbReference>
<evidence type="ECO:0000256" key="7">
    <source>
        <dbReference type="ARBA" id="ARBA00023163"/>
    </source>
</evidence>
<dbReference type="NCBIfam" id="TIGR01640">
    <property type="entry name" value="F_box_assoc_1"/>
    <property type="match status" value="1"/>
</dbReference>
<evidence type="ECO:0000256" key="4">
    <source>
        <dbReference type="ARBA" id="ARBA00022801"/>
    </source>
</evidence>
<feature type="domain" description="F-box associated beta-propeller type 3" evidence="9">
    <location>
        <begin position="139"/>
        <end position="267"/>
    </location>
</feature>
<dbReference type="FunFam" id="2.60.120.340:FF:000004">
    <property type="entry name" value="Histone deacetylase HDT1"/>
    <property type="match status" value="1"/>
</dbReference>
<accession>A0A565C4S6</accession>
<dbReference type="OrthoDB" id="1112699at2759"/>
<dbReference type="InterPro" id="IPR017451">
    <property type="entry name" value="F-box-assoc_interact_dom"/>
</dbReference>
<dbReference type="EMBL" id="CABITT030000006">
    <property type="protein sequence ID" value="VVB08653.1"/>
    <property type="molecule type" value="Genomic_DNA"/>
</dbReference>
<organism evidence="11 12">
    <name type="scientific">Arabis nemorensis</name>
    <dbReference type="NCBI Taxonomy" id="586526"/>
    <lineage>
        <taxon>Eukaryota</taxon>
        <taxon>Viridiplantae</taxon>
        <taxon>Streptophyta</taxon>
        <taxon>Embryophyta</taxon>
        <taxon>Tracheophyta</taxon>
        <taxon>Spermatophyta</taxon>
        <taxon>Magnoliopsida</taxon>
        <taxon>eudicotyledons</taxon>
        <taxon>Gunneridae</taxon>
        <taxon>Pentapetalae</taxon>
        <taxon>rosids</taxon>
        <taxon>malvids</taxon>
        <taxon>Brassicales</taxon>
        <taxon>Brassicaceae</taxon>
        <taxon>Arabideae</taxon>
        <taxon>Arabis</taxon>
    </lineage>
</organism>
<evidence type="ECO:0000256" key="5">
    <source>
        <dbReference type="ARBA" id="ARBA00022853"/>
    </source>
</evidence>
<keyword evidence="4" id="KW-0378">Hydrolase</keyword>
<gene>
    <name evidence="11" type="ORF">ANE_LOCUS19097</name>
</gene>
<evidence type="ECO:0000259" key="9">
    <source>
        <dbReference type="Pfam" id="PF08268"/>
    </source>
</evidence>
<keyword evidence="5" id="KW-0156">Chromatin regulator</keyword>
<dbReference type="Pfam" id="PF17800">
    <property type="entry name" value="NPL"/>
    <property type="match status" value="1"/>
</dbReference>
<evidence type="ECO:0000256" key="1">
    <source>
        <dbReference type="ARBA" id="ARBA00004604"/>
    </source>
</evidence>
<keyword evidence="8" id="KW-0539">Nucleus</keyword>
<evidence type="ECO:0000256" key="6">
    <source>
        <dbReference type="ARBA" id="ARBA00023015"/>
    </source>
</evidence>
<keyword evidence="3" id="KW-0678">Repressor</keyword>
<comment type="similarity">
    <text evidence="2">Belongs to the histone deacetylase HD2 family.</text>
</comment>
<comment type="subcellular location">
    <subcellularLocation>
        <location evidence="1">Nucleus</location>
        <location evidence="1">Nucleolus</location>
    </subcellularLocation>
</comment>
<evidence type="ECO:0000259" key="10">
    <source>
        <dbReference type="Pfam" id="PF17800"/>
    </source>
</evidence>
<sequence length="273" mass="31545">MKFWGAEVQAGKPLIMRPDEDDLIHISQASLDFKGEKRETAVLYVKVDGIKFVIGSLSQDKFPQTSFDLIFEKEFELSHSLERGCVHFVGYRSPNIDDEEGDDFSDSEEEEEVPEAVPAVVANGNAGAAASTVVKADTTQSEKFSFINIDEDMLRERRSWTLFNYKGKLGVHLFGYRGEEELVLWVLEDNVKHEWSKIIYVMPPLWRKIVNDHKIVGMTVFSPYFLSNPFYLFFYNTERNTFTRVNIQGFEELKHGEIVIHTFLDDVENMKFM</sequence>
<dbReference type="Gene3D" id="2.60.120.340">
    <property type="entry name" value="Nucleoplasmin core domain"/>
    <property type="match status" value="1"/>
</dbReference>
<keyword evidence="7" id="KW-0804">Transcription</keyword>
<dbReference type="PANTHER" id="PTHR31111:SF65">
    <property type="entry name" value="F-BOX DOMAIN-CONTAINING PROTEIN"/>
    <property type="match status" value="1"/>
</dbReference>
<evidence type="ECO:0000313" key="12">
    <source>
        <dbReference type="Proteomes" id="UP000489600"/>
    </source>
</evidence>
<protein>
    <recommendedName>
        <fullName evidence="13">F-box associated domain-containing protein</fullName>
    </recommendedName>
</protein>
<dbReference type="GO" id="GO:0006325">
    <property type="term" value="P:chromatin organization"/>
    <property type="evidence" value="ECO:0007669"/>
    <property type="project" value="UniProtKB-KW"/>
</dbReference>
<evidence type="ECO:0000313" key="11">
    <source>
        <dbReference type="EMBL" id="VVB08653.1"/>
    </source>
</evidence>
<name>A0A565C4S6_9BRAS</name>
<comment type="caution">
    <text evidence="11">The sequence shown here is derived from an EMBL/GenBank/DDBJ whole genome shotgun (WGS) entry which is preliminary data.</text>
</comment>
<evidence type="ECO:0000256" key="3">
    <source>
        <dbReference type="ARBA" id="ARBA00022491"/>
    </source>
</evidence>
<keyword evidence="6" id="KW-0805">Transcription regulation</keyword>
<dbReference type="PANTHER" id="PTHR31111">
    <property type="entry name" value="BNAA05G37150D PROTEIN-RELATED"/>
    <property type="match status" value="1"/>
</dbReference>
<dbReference type="Proteomes" id="UP000489600">
    <property type="component" value="Unassembled WGS sequence"/>
</dbReference>
<evidence type="ECO:0000256" key="8">
    <source>
        <dbReference type="ARBA" id="ARBA00023242"/>
    </source>
</evidence>
<dbReference type="Pfam" id="PF08268">
    <property type="entry name" value="FBA_3"/>
    <property type="match status" value="1"/>
</dbReference>
<feature type="domain" description="Nucleoplasmin-like" evidence="10">
    <location>
        <begin position="3"/>
        <end position="91"/>
    </location>
</feature>
<dbReference type="GO" id="GO:0005730">
    <property type="term" value="C:nucleolus"/>
    <property type="evidence" value="ECO:0007669"/>
    <property type="project" value="UniProtKB-SubCell"/>
</dbReference>
<dbReference type="InterPro" id="IPR041232">
    <property type="entry name" value="NPL"/>
</dbReference>
<dbReference type="AlphaFoldDB" id="A0A565C4S6"/>
<keyword evidence="12" id="KW-1185">Reference proteome</keyword>
<reference evidence="11" key="1">
    <citation type="submission" date="2019-07" db="EMBL/GenBank/DDBJ databases">
        <authorList>
            <person name="Dittberner H."/>
        </authorList>
    </citation>
    <scope>NUCLEOTIDE SEQUENCE [LARGE SCALE GENOMIC DNA]</scope>
</reference>